<dbReference type="GO" id="GO:0003677">
    <property type="term" value="F:DNA binding"/>
    <property type="evidence" value="ECO:0007669"/>
    <property type="project" value="UniProtKB-UniRule"/>
</dbReference>
<dbReference type="InterPro" id="IPR004107">
    <property type="entry name" value="Integrase_SAM-like_N"/>
</dbReference>
<dbReference type="Pfam" id="PF00589">
    <property type="entry name" value="Phage_integrase"/>
    <property type="match status" value="1"/>
</dbReference>
<evidence type="ECO:0000259" key="7">
    <source>
        <dbReference type="PROSITE" id="PS51898"/>
    </source>
</evidence>
<protein>
    <submittedName>
        <fullName evidence="9">Tyrosine recombinase XerD</fullName>
    </submittedName>
</protein>
<evidence type="ECO:0000256" key="6">
    <source>
        <dbReference type="PROSITE-ProRule" id="PRU01248"/>
    </source>
</evidence>
<keyword evidence="3" id="KW-0229">DNA integration</keyword>
<proteinExistence type="inferred from homology"/>
<dbReference type="Gene3D" id="1.10.443.10">
    <property type="entry name" value="Intergrase catalytic core"/>
    <property type="match status" value="1"/>
</dbReference>
<dbReference type="NCBIfam" id="NF001399">
    <property type="entry name" value="PRK00283.1"/>
    <property type="match status" value="1"/>
</dbReference>
<dbReference type="InterPro" id="IPR002104">
    <property type="entry name" value="Integrase_catalytic"/>
</dbReference>
<reference evidence="9" key="2">
    <citation type="submission" date="2021-04" db="EMBL/GenBank/DDBJ databases">
        <authorList>
            <person name="Gilroy R."/>
        </authorList>
    </citation>
    <scope>NUCLEOTIDE SEQUENCE</scope>
    <source>
        <strain evidence="9">ChiBcolR8-3208</strain>
    </source>
</reference>
<name>A0A9D2LWS1_9FIRM</name>
<comment type="function">
    <text evidence="1">Site-specific tyrosine recombinase, which acts by catalyzing the cutting and rejoining of the recombining DNA molecules.</text>
</comment>
<dbReference type="InterPro" id="IPR044068">
    <property type="entry name" value="CB"/>
</dbReference>
<dbReference type="Pfam" id="PF02899">
    <property type="entry name" value="Phage_int_SAM_1"/>
    <property type="match status" value="1"/>
</dbReference>
<dbReference type="PANTHER" id="PTHR30349">
    <property type="entry name" value="PHAGE INTEGRASE-RELATED"/>
    <property type="match status" value="1"/>
</dbReference>
<dbReference type="Proteomes" id="UP000824214">
    <property type="component" value="Unassembled WGS sequence"/>
</dbReference>
<dbReference type="EMBL" id="DWXZ01000019">
    <property type="protein sequence ID" value="HJB36688.1"/>
    <property type="molecule type" value="Genomic_DNA"/>
</dbReference>
<evidence type="ECO:0000256" key="1">
    <source>
        <dbReference type="ARBA" id="ARBA00003283"/>
    </source>
</evidence>
<dbReference type="InterPro" id="IPR010998">
    <property type="entry name" value="Integrase_recombinase_N"/>
</dbReference>
<dbReference type="PANTHER" id="PTHR30349:SF81">
    <property type="entry name" value="TYROSINE RECOMBINASE XERC"/>
    <property type="match status" value="1"/>
</dbReference>
<dbReference type="InterPro" id="IPR011010">
    <property type="entry name" value="DNA_brk_join_enz"/>
</dbReference>
<evidence type="ECO:0000313" key="9">
    <source>
        <dbReference type="EMBL" id="HJB36688.1"/>
    </source>
</evidence>
<feature type="domain" description="Core-binding (CB)" evidence="8">
    <location>
        <begin position="2"/>
        <end position="87"/>
    </location>
</feature>
<dbReference type="CDD" id="cd00798">
    <property type="entry name" value="INT_XerDC_C"/>
    <property type="match status" value="1"/>
</dbReference>
<dbReference type="GO" id="GO:0006310">
    <property type="term" value="P:DNA recombination"/>
    <property type="evidence" value="ECO:0007669"/>
    <property type="project" value="UniProtKB-KW"/>
</dbReference>
<dbReference type="Gene3D" id="1.10.150.130">
    <property type="match status" value="1"/>
</dbReference>
<keyword evidence="5" id="KW-0233">DNA recombination</keyword>
<evidence type="ECO:0000256" key="5">
    <source>
        <dbReference type="ARBA" id="ARBA00023172"/>
    </source>
</evidence>
<reference evidence="9" key="1">
    <citation type="journal article" date="2021" name="PeerJ">
        <title>Extensive microbial diversity within the chicken gut microbiome revealed by metagenomics and culture.</title>
        <authorList>
            <person name="Gilroy R."/>
            <person name="Ravi A."/>
            <person name="Getino M."/>
            <person name="Pursley I."/>
            <person name="Horton D.L."/>
            <person name="Alikhan N.F."/>
            <person name="Baker D."/>
            <person name="Gharbi K."/>
            <person name="Hall N."/>
            <person name="Watson M."/>
            <person name="Adriaenssens E.M."/>
            <person name="Foster-Nyarko E."/>
            <person name="Jarju S."/>
            <person name="Secka A."/>
            <person name="Antonio M."/>
            <person name="Oren A."/>
            <person name="Chaudhuri R.R."/>
            <person name="La Ragione R."/>
            <person name="Hildebrand F."/>
            <person name="Pallen M.J."/>
        </authorList>
    </citation>
    <scope>NUCLEOTIDE SEQUENCE</scope>
    <source>
        <strain evidence="9">ChiBcolR8-3208</strain>
    </source>
</reference>
<organism evidence="9 10">
    <name type="scientific">Candidatus Acutalibacter ornithocaccae</name>
    <dbReference type="NCBI Taxonomy" id="2838416"/>
    <lineage>
        <taxon>Bacteria</taxon>
        <taxon>Bacillati</taxon>
        <taxon>Bacillota</taxon>
        <taxon>Clostridia</taxon>
        <taxon>Eubacteriales</taxon>
        <taxon>Acutalibacteraceae</taxon>
        <taxon>Acutalibacter</taxon>
    </lineage>
</organism>
<dbReference type="InterPro" id="IPR050090">
    <property type="entry name" value="Tyrosine_recombinase_XerCD"/>
</dbReference>
<comment type="caution">
    <text evidence="9">The sequence shown here is derived from an EMBL/GenBank/DDBJ whole genome shotgun (WGS) entry which is preliminary data.</text>
</comment>
<evidence type="ECO:0000256" key="3">
    <source>
        <dbReference type="ARBA" id="ARBA00022908"/>
    </source>
</evidence>
<sequence>MSGTSDYYSLFSDYLTNQKANSANTRESYLRDALYFLEYLSNAGIDPLEADEQVIQGYVEHLHDLKRSPTTISRNLASVRCFYKFLIFRGLMDSNPAKGIKLEKTVKKLPQVLSGEEIELLLAQPDITEPKGCRDKAMLELLYATGIRASELINLNIQDLNLRSGVLYCRGSKGVRSIPVYPSAVVAVSDYIYRMRGLITGPESGNALFVNLNGGRLTRQGFWKIVKGYATEAGITKEITPHTLRHSFALHLLENGASVKDIQTMMGHADISSTQVYVQLLDSHVKQVYNDCHPKAKLG</sequence>
<dbReference type="InterPro" id="IPR013762">
    <property type="entry name" value="Integrase-like_cat_sf"/>
</dbReference>
<evidence type="ECO:0000259" key="8">
    <source>
        <dbReference type="PROSITE" id="PS51900"/>
    </source>
</evidence>
<keyword evidence="4 6" id="KW-0238">DNA-binding</keyword>
<gene>
    <name evidence="9" type="ORF">H9942_01300</name>
</gene>
<feature type="domain" description="Tyr recombinase" evidence="7">
    <location>
        <begin position="108"/>
        <end position="290"/>
    </location>
</feature>
<dbReference type="GO" id="GO:0015074">
    <property type="term" value="P:DNA integration"/>
    <property type="evidence" value="ECO:0007669"/>
    <property type="project" value="UniProtKB-KW"/>
</dbReference>
<evidence type="ECO:0000256" key="4">
    <source>
        <dbReference type="ARBA" id="ARBA00023125"/>
    </source>
</evidence>
<dbReference type="SUPFAM" id="SSF56349">
    <property type="entry name" value="DNA breaking-rejoining enzymes"/>
    <property type="match status" value="1"/>
</dbReference>
<evidence type="ECO:0000256" key="2">
    <source>
        <dbReference type="ARBA" id="ARBA00008857"/>
    </source>
</evidence>
<accession>A0A9D2LWS1</accession>
<dbReference type="PROSITE" id="PS51900">
    <property type="entry name" value="CB"/>
    <property type="match status" value="1"/>
</dbReference>
<dbReference type="PROSITE" id="PS51898">
    <property type="entry name" value="TYR_RECOMBINASE"/>
    <property type="match status" value="1"/>
</dbReference>
<evidence type="ECO:0000313" key="10">
    <source>
        <dbReference type="Proteomes" id="UP000824214"/>
    </source>
</evidence>
<dbReference type="AlphaFoldDB" id="A0A9D2LWS1"/>
<comment type="similarity">
    <text evidence="2">Belongs to the 'phage' integrase family.</text>
</comment>